<dbReference type="InterPro" id="IPR019557">
    <property type="entry name" value="AminoTfrase-like_pln_mobile"/>
</dbReference>
<dbReference type="EMBL" id="SDMP01000004">
    <property type="protein sequence ID" value="RYR62660.1"/>
    <property type="molecule type" value="Genomic_DNA"/>
</dbReference>
<keyword evidence="3" id="KW-1185">Reference proteome</keyword>
<dbReference type="Pfam" id="PF10536">
    <property type="entry name" value="PMD"/>
    <property type="match status" value="1"/>
</dbReference>
<reference evidence="2 3" key="1">
    <citation type="submission" date="2019-01" db="EMBL/GenBank/DDBJ databases">
        <title>Sequencing of cultivated peanut Arachis hypogaea provides insights into genome evolution and oil improvement.</title>
        <authorList>
            <person name="Chen X."/>
        </authorList>
    </citation>
    <scope>NUCLEOTIDE SEQUENCE [LARGE SCALE GENOMIC DNA]</scope>
    <source>
        <strain evidence="3">cv. Fuhuasheng</strain>
        <tissue evidence="2">Leaves</tissue>
    </source>
</reference>
<comment type="caution">
    <text evidence="2">The sequence shown here is derived from an EMBL/GenBank/DDBJ whole genome shotgun (WGS) entry which is preliminary data.</text>
</comment>
<evidence type="ECO:0000313" key="3">
    <source>
        <dbReference type="Proteomes" id="UP000289738"/>
    </source>
</evidence>
<protein>
    <recommendedName>
        <fullName evidence="1">Aminotransferase-like plant mobile domain-containing protein</fullName>
    </recommendedName>
</protein>
<organism evidence="2 3">
    <name type="scientific">Arachis hypogaea</name>
    <name type="common">Peanut</name>
    <dbReference type="NCBI Taxonomy" id="3818"/>
    <lineage>
        <taxon>Eukaryota</taxon>
        <taxon>Viridiplantae</taxon>
        <taxon>Streptophyta</taxon>
        <taxon>Embryophyta</taxon>
        <taxon>Tracheophyta</taxon>
        <taxon>Spermatophyta</taxon>
        <taxon>Magnoliopsida</taxon>
        <taxon>eudicotyledons</taxon>
        <taxon>Gunneridae</taxon>
        <taxon>Pentapetalae</taxon>
        <taxon>rosids</taxon>
        <taxon>fabids</taxon>
        <taxon>Fabales</taxon>
        <taxon>Fabaceae</taxon>
        <taxon>Papilionoideae</taxon>
        <taxon>50 kb inversion clade</taxon>
        <taxon>dalbergioids sensu lato</taxon>
        <taxon>Dalbergieae</taxon>
        <taxon>Pterocarpus clade</taxon>
        <taxon>Arachis</taxon>
    </lineage>
</organism>
<gene>
    <name evidence="2" type="ORF">Ahy_A04g020371</name>
</gene>
<feature type="domain" description="Aminotransferase-like plant mobile" evidence="1">
    <location>
        <begin position="31"/>
        <end position="88"/>
    </location>
</feature>
<evidence type="ECO:0000313" key="2">
    <source>
        <dbReference type="EMBL" id="RYR62660.1"/>
    </source>
</evidence>
<dbReference type="Proteomes" id="UP000289738">
    <property type="component" value="Chromosome A04"/>
</dbReference>
<evidence type="ECO:0000259" key="1">
    <source>
        <dbReference type="Pfam" id="PF10536"/>
    </source>
</evidence>
<name>A0A445DHM4_ARAHY</name>
<sequence length="108" mass="12936">MDSTMKRHRTIRHPRVYRAVCSGSHIMLFCNSKFLPLIRDFHRIRRYSLGAASLAHLYRLLFHAWRNIYKEMDDPLILLFVWVLERMPWIALVPRGELLVGDVPIRQH</sequence>
<proteinExistence type="predicted"/>
<accession>A0A445DHM4</accession>
<dbReference type="AlphaFoldDB" id="A0A445DHM4"/>